<gene>
    <name evidence="1" type="ORF">PGTUg99_023436</name>
</gene>
<protein>
    <submittedName>
        <fullName evidence="1">Uncharacterized protein</fullName>
    </submittedName>
</protein>
<comment type="caution">
    <text evidence="1">The sequence shown here is derived from an EMBL/GenBank/DDBJ whole genome shotgun (WGS) entry which is preliminary data.</text>
</comment>
<proteinExistence type="predicted"/>
<accession>A0A5B0MDC4</accession>
<dbReference type="EMBL" id="VDEP01000473">
    <property type="protein sequence ID" value="KAA1074133.1"/>
    <property type="molecule type" value="Genomic_DNA"/>
</dbReference>
<dbReference type="Proteomes" id="UP000325313">
    <property type="component" value="Unassembled WGS sequence"/>
</dbReference>
<dbReference type="AlphaFoldDB" id="A0A5B0MDC4"/>
<evidence type="ECO:0000313" key="1">
    <source>
        <dbReference type="EMBL" id="KAA1074133.1"/>
    </source>
</evidence>
<name>A0A5B0MDC4_PUCGR</name>
<sequence>MDQAYIKWEEQTYADVKSSTELAKLDAPRRESSFSALEKQPDFIPHQLVSFRWTRYMYLNPSAGRGTCTSSSGRKPFRWTVHRLPGGVPPGGVTSA</sequence>
<evidence type="ECO:0000313" key="2">
    <source>
        <dbReference type="Proteomes" id="UP000325313"/>
    </source>
</evidence>
<reference evidence="1 2" key="1">
    <citation type="submission" date="2019-05" db="EMBL/GenBank/DDBJ databases">
        <title>Emergence of the Ug99 lineage of the wheat stem rust pathogen through somatic hybridization.</title>
        <authorList>
            <person name="Li F."/>
            <person name="Upadhyaya N.M."/>
            <person name="Sperschneider J."/>
            <person name="Matny O."/>
            <person name="Nguyen-Phuc H."/>
            <person name="Mago R."/>
            <person name="Raley C."/>
            <person name="Miller M.E."/>
            <person name="Silverstein K.A.T."/>
            <person name="Henningsen E."/>
            <person name="Hirsch C.D."/>
            <person name="Visser B."/>
            <person name="Pretorius Z.A."/>
            <person name="Steffenson B.J."/>
            <person name="Schwessinger B."/>
            <person name="Dodds P.N."/>
            <person name="Figueroa M."/>
        </authorList>
    </citation>
    <scope>NUCLEOTIDE SEQUENCE [LARGE SCALE GENOMIC DNA]</scope>
    <source>
        <strain evidence="1 2">Ug99</strain>
    </source>
</reference>
<organism evidence="1 2">
    <name type="scientific">Puccinia graminis f. sp. tritici</name>
    <dbReference type="NCBI Taxonomy" id="56615"/>
    <lineage>
        <taxon>Eukaryota</taxon>
        <taxon>Fungi</taxon>
        <taxon>Dikarya</taxon>
        <taxon>Basidiomycota</taxon>
        <taxon>Pucciniomycotina</taxon>
        <taxon>Pucciniomycetes</taxon>
        <taxon>Pucciniales</taxon>
        <taxon>Pucciniaceae</taxon>
        <taxon>Puccinia</taxon>
    </lineage>
</organism>